<reference evidence="2 3" key="1">
    <citation type="submission" date="2016-10" db="EMBL/GenBank/DDBJ databases">
        <authorList>
            <person name="de Groot N.N."/>
        </authorList>
    </citation>
    <scope>NUCLEOTIDE SEQUENCE [LARGE SCALE GENOMIC DNA]</scope>
    <source>
        <strain evidence="2 3">DSM 25186</strain>
    </source>
</reference>
<evidence type="ECO:0000313" key="3">
    <source>
        <dbReference type="Proteomes" id="UP000198510"/>
    </source>
</evidence>
<dbReference type="RefSeq" id="WP_089688794.1">
    <property type="nucleotide sequence ID" value="NZ_FNFO01000023.1"/>
</dbReference>
<accession>A0A1G9VQT5</accession>
<dbReference type="Proteomes" id="UP000198510">
    <property type="component" value="Unassembled WGS sequence"/>
</dbReference>
<proteinExistence type="predicted"/>
<organism evidence="2 3">
    <name type="scientific">Catalinimonas alkaloidigena</name>
    <dbReference type="NCBI Taxonomy" id="1075417"/>
    <lineage>
        <taxon>Bacteria</taxon>
        <taxon>Pseudomonadati</taxon>
        <taxon>Bacteroidota</taxon>
        <taxon>Cytophagia</taxon>
        <taxon>Cytophagales</taxon>
        <taxon>Catalimonadaceae</taxon>
        <taxon>Catalinimonas</taxon>
    </lineage>
</organism>
<keyword evidence="1" id="KW-1133">Transmembrane helix</keyword>
<dbReference type="STRING" id="1075417.SAMN05421823_1234"/>
<name>A0A1G9VQT5_9BACT</name>
<keyword evidence="3" id="KW-1185">Reference proteome</keyword>
<feature type="transmembrane region" description="Helical" evidence="1">
    <location>
        <begin position="7"/>
        <end position="27"/>
    </location>
</feature>
<evidence type="ECO:0000313" key="2">
    <source>
        <dbReference type="EMBL" id="SDM74467.1"/>
    </source>
</evidence>
<sequence length="219" mass="25801">MLKKINWRYALGEILIVLVGITLAFWLNNWKDHRQEAHARAQYLTQLKRDLERDSLQLHDNIAQCARRMRSIEQLLPHLGHTLPGRDTAYRLVFELPLSIEFRPKTITYQTLINSGDYSLIDQFSLRAAIEEHYLLYDHIRKEYERQEIITSKYIGDFYVRELNYPQLQRGNYDFLDNPLLYNIAVSVRGALRLKMLASEEGVASCRELMAQLDQSLDE</sequence>
<dbReference type="Pfam" id="PF19578">
    <property type="entry name" value="DUF6090"/>
    <property type="match status" value="1"/>
</dbReference>
<protein>
    <submittedName>
        <fullName evidence="2">Uncharacterized protein</fullName>
    </submittedName>
</protein>
<evidence type="ECO:0000256" key="1">
    <source>
        <dbReference type="SAM" id="Phobius"/>
    </source>
</evidence>
<dbReference type="AlphaFoldDB" id="A0A1G9VQT5"/>
<gene>
    <name evidence="2" type="ORF">SAMN05421823_1234</name>
</gene>
<keyword evidence="1" id="KW-0812">Transmembrane</keyword>
<dbReference type="InterPro" id="IPR045749">
    <property type="entry name" value="DUF6090"/>
</dbReference>
<keyword evidence="1" id="KW-0472">Membrane</keyword>
<dbReference type="EMBL" id="FNFO01000023">
    <property type="protein sequence ID" value="SDM74467.1"/>
    <property type="molecule type" value="Genomic_DNA"/>
</dbReference>